<evidence type="ECO:0000313" key="2">
    <source>
        <dbReference type="Proteomes" id="UP001630127"/>
    </source>
</evidence>
<reference evidence="1 2" key="1">
    <citation type="submission" date="2024-11" db="EMBL/GenBank/DDBJ databases">
        <title>A near-complete genome assembly of Cinchona calisaya.</title>
        <authorList>
            <person name="Lian D.C."/>
            <person name="Zhao X.W."/>
            <person name="Wei L."/>
        </authorList>
    </citation>
    <scope>NUCLEOTIDE SEQUENCE [LARGE SCALE GENOMIC DNA]</scope>
    <source>
        <tissue evidence="1">Nenye</tissue>
    </source>
</reference>
<evidence type="ECO:0000313" key="1">
    <source>
        <dbReference type="EMBL" id="KAL3498008.1"/>
    </source>
</evidence>
<comment type="caution">
    <text evidence="1">The sequence shown here is derived from an EMBL/GenBank/DDBJ whole genome shotgun (WGS) entry which is preliminary data.</text>
</comment>
<gene>
    <name evidence="1" type="ORF">ACH5RR_040740</name>
</gene>
<dbReference type="Proteomes" id="UP001630127">
    <property type="component" value="Unassembled WGS sequence"/>
</dbReference>
<dbReference type="AlphaFoldDB" id="A0ABD2XT95"/>
<accession>A0ABD2XT95</accession>
<dbReference type="Pfam" id="PF14223">
    <property type="entry name" value="Retrotran_gag_2"/>
    <property type="match status" value="1"/>
</dbReference>
<organism evidence="1 2">
    <name type="scientific">Cinchona calisaya</name>
    <dbReference type="NCBI Taxonomy" id="153742"/>
    <lineage>
        <taxon>Eukaryota</taxon>
        <taxon>Viridiplantae</taxon>
        <taxon>Streptophyta</taxon>
        <taxon>Embryophyta</taxon>
        <taxon>Tracheophyta</taxon>
        <taxon>Spermatophyta</taxon>
        <taxon>Magnoliopsida</taxon>
        <taxon>eudicotyledons</taxon>
        <taxon>Gunneridae</taxon>
        <taxon>Pentapetalae</taxon>
        <taxon>asterids</taxon>
        <taxon>lamiids</taxon>
        <taxon>Gentianales</taxon>
        <taxon>Rubiaceae</taxon>
        <taxon>Cinchonoideae</taxon>
        <taxon>Cinchoneae</taxon>
        <taxon>Cinchona</taxon>
    </lineage>
</organism>
<dbReference type="PANTHER" id="PTHR47592:SF22">
    <property type="entry name" value="MYB_SANT-LIKE DOMAIN-CONTAINING PROTEIN"/>
    <property type="match status" value="1"/>
</dbReference>
<dbReference type="PANTHER" id="PTHR47592">
    <property type="entry name" value="PBF68 PROTEIN"/>
    <property type="match status" value="1"/>
</dbReference>
<protein>
    <submittedName>
        <fullName evidence="1">Uncharacterized protein</fullName>
    </submittedName>
</protein>
<dbReference type="EMBL" id="JBJUIK010000017">
    <property type="protein sequence ID" value="KAL3498008.1"/>
    <property type="molecule type" value="Genomic_DNA"/>
</dbReference>
<sequence length="113" mass="13226">MASGNTKQMHATPPPNPIKKFYKEAKAIWEALIIKFTTEDATKQKLVVGKFYQWQMIDEKEMKVQTNEYQKFLEDLKAEEILLPEKFAAGVLIENLLDMWNDYKTTLSTRKKP</sequence>
<name>A0ABD2XT95_9GENT</name>
<proteinExistence type="predicted"/>
<keyword evidence="2" id="KW-1185">Reference proteome</keyword>